<reference evidence="7 8" key="1">
    <citation type="journal article" date="2019" name="Int. J. Syst. Evol. Microbiol.">
        <title>The Global Catalogue of Microorganisms (GCM) 10K type strain sequencing project: providing services to taxonomists for standard genome sequencing and annotation.</title>
        <authorList>
            <consortium name="The Broad Institute Genomics Platform"/>
            <consortium name="The Broad Institute Genome Sequencing Center for Infectious Disease"/>
            <person name="Wu L."/>
            <person name="Ma J."/>
        </authorList>
    </citation>
    <scope>NUCLEOTIDE SEQUENCE [LARGE SCALE GENOMIC DNA]</scope>
    <source>
        <strain evidence="7 8">JCM 6921</strain>
    </source>
</reference>
<evidence type="ECO:0000256" key="4">
    <source>
        <dbReference type="SAM" id="MobiDB-lite"/>
    </source>
</evidence>
<dbReference type="GO" id="GO:0016787">
    <property type="term" value="F:hydrolase activity"/>
    <property type="evidence" value="ECO:0007669"/>
    <property type="project" value="UniProtKB-KW"/>
</dbReference>
<dbReference type="InterPro" id="IPR022790">
    <property type="entry name" value="GH26_dom"/>
</dbReference>
<dbReference type="SUPFAM" id="SSF51445">
    <property type="entry name" value="(Trans)glycosidases"/>
    <property type="match status" value="1"/>
</dbReference>
<keyword evidence="5" id="KW-0472">Membrane</keyword>
<keyword evidence="2 3" id="KW-0326">Glycosidase</keyword>
<feature type="compositionally biased region" description="Basic residues" evidence="4">
    <location>
        <begin position="13"/>
        <end position="25"/>
    </location>
</feature>
<name>A0ABN3IKD3_9ACTN</name>
<dbReference type="InterPro" id="IPR017853">
    <property type="entry name" value="GH"/>
</dbReference>
<feature type="active site" description="Proton donor" evidence="3">
    <location>
        <position position="188"/>
    </location>
</feature>
<evidence type="ECO:0000256" key="2">
    <source>
        <dbReference type="ARBA" id="ARBA00023295"/>
    </source>
</evidence>
<keyword evidence="8" id="KW-1185">Reference proteome</keyword>
<feature type="domain" description="GH26" evidence="6">
    <location>
        <begin position="42"/>
        <end position="351"/>
    </location>
</feature>
<keyword evidence="5" id="KW-0812">Transmembrane</keyword>
<protein>
    <submittedName>
        <fullName evidence="7">Glycosyl hydrolase</fullName>
    </submittedName>
</protein>
<evidence type="ECO:0000256" key="3">
    <source>
        <dbReference type="PROSITE-ProRule" id="PRU01100"/>
    </source>
</evidence>
<evidence type="ECO:0000256" key="5">
    <source>
        <dbReference type="SAM" id="Phobius"/>
    </source>
</evidence>
<keyword evidence="5" id="KW-1133">Transmembrane helix</keyword>
<feature type="active site" description="Nucleophile" evidence="3">
    <location>
        <position position="293"/>
    </location>
</feature>
<feature type="compositionally biased region" description="Basic and acidic residues" evidence="4">
    <location>
        <begin position="1"/>
        <end position="12"/>
    </location>
</feature>
<dbReference type="Gene3D" id="3.20.20.80">
    <property type="entry name" value="Glycosidases"/>
    <property type="match status" value="1"/>
</dbReference>
<accession>A0ABN3IKD3</accession>
<feature type="transmembrane region" description="Helical" evidence="5">
    <location>
        <begin position="26"/>
        <end position="51"/>
    </location>
</feature>
<dbReference type="Pfam" id="PF02156">
    <property type="entry name" value="Glyco_hydro_26"/>
    <property type="match status" value="1"/>
</dbReference>
<proteinExistence type="inferred from homology"/>
<gene>
    <name evidence="7" type="ORF">GCM10010420_37420</name>
</gene>
<dbReference type="EMBL" id="BAAATJ010000018">
    <property type="protein sequence ID" value="GAA2406056.1"/>
    <property type="molecule type" value="Genomic_DNA"/>
</dbReference>
<evidence type="ECO:0000313" key="8">
    <source>
        <dbReference type="Proteomes" id="UP001500058"/>
    </source>
</evidence>
<sequence>MPHRDSRPDGSGRHRRPTASRRRRRVTTACVGAVVAGALVVGGAVATGTWLDEDAKSPPPRASSGTALGAFLGSGSDGVRRLAELSDWLGGARVRVGHTYMPGDTWERIAGDEAFLRPWAEWRRAERDRMLVLNVPMQARNEEGVPDHEVRELIRQGLDGQFDRHFRTLAGHLVELGVPDTVIVLGWEMNGTTYTHRCAPDPQGWKAYWRRIVSTMRSVPGQEFRFDFAPSRGMDAIGWTECYPGDDVVDIIGMDSYDQPPGETFDDQLNQPYGLRHQVDFARKHGKPISYPEWGLFRRGDNPDYMRRMLKWIHRQKPLYHTISDYCPHGVWRCAENPKSSAVFREMLTPGGKRPGRPGFCVDLGDWFGGLFGDRRLCVGFSWGRRP</sequence>
<comment type="similarity">
    <text evidence="3">Belongs to the glycosyl hydrolase 26 family.</text>
</comment>
<dbReference type="Proteomes" id="UP001500058">
    <property type="component" value="Unassembled WGS sequence"/>
</dbReference>
<evidence type="ECO:0000259" key="6">
    <source>
        <dbReference type="PROSITE" id="PS51764"/>
    </source>
</evidence>
<dbReference type="PROSITE" id="PS51764">
    <property type="entry name" value="GH26"/>
    <property type="match status" value="1"/>
</dbReference>
<evidence type="ECO:0000313" key="7">
    <source>
        <dbReference type="EMBL" id="GAA2406056.1"/>
    </source>
</evidence>
<dbReference type="RefSeq" id="WP_344632204.1">
    <property type="nucleotide sequence ID" value="NZ_BAAATJ010000018.1"/>
</dbReference>
<evidence type="ECO:0000256" key="1">
    <source>
        <dbReference type="ARBA" id="ARBA00022801"/>
    </source>
</evidence>
<organism evidence="7 8">
    <name type="scientific">Streptomyces glaucosporus</name>
    <dbReference type="NCBI Taxonomy" id="284044"/>
    <lineage>
        <taxon>Bacteria</taxon>
        <taxon>Bacillati</taxon>
        <taxon>Actinomycetota</taxon>
        <taxon>Actinomycetes</taxon>
        <taxon>Kitasatosporales</taxon>
        <taxon>Streptomycetaceae</taxon>
        <taxon>Streptomyces</taxon>
    </lineage>
</organism>
<comment type="caution">
    <text evidence="7">The sequence shown here is derived from an EMBL/GenBank/DDBJ whole genome shotgun (WGS) entry which is preliminary data.</text>
</comment>
<feature type="region of interest" description="Disordered" evidence="4">
    <location>
        <begin position="1"/>
        <end position="25"/>
    </location>
</feature>
<keyword evidence="1 3" id="KW-0378">Hydrolase</keyword>